<accession>A0A410VAN1</accession>
<evidence type="ECO:0000256" key="2">
    <source>
        <dbReference type="RuleBase" id="RU004324"/>
    </source>
</evidence>
<reference evidence="6 7" key="2">
    <citation type="submission" date="2018-06" db="EMBL/GenBank/DDBJ databases">
        <title>Comparative genomics of rhizobia nodulating Arachis hypogaea in China.</title>
        <authorList>
            <person name="Li Y."/>
        </authorList>
    </citation>
    <scope>NUCLEOTIDE SEQUENCE [LARGE SCALE GENOMIC DNA]</scope>
    <source>
        <strain evidence="6 7">CCBAU 51658</strain>
    </source>
</reference>
<evidence type="ECO:0000259" key="4">
    <source>
        <dbReference type="Pfam" id="PF13793"/>
    </source>
</evidence>
<dbReference type="RefSeq" id="WP_128967284.1">
    <property type="nucleotide sequence ID" value="NZ_BMHC01000002.1"/>
</dbReference>
<dbReference type="GO" id="GO:0002189">
    <property type="term" value="C:ribose phosphate diphosphokinase complex"/>
    <property type="evidence" value="ECO:0007669"/>
    <property type="project" value="TreeGrafter"/>
</dbReference>
<dbReference type="PANTHER" id="PTHR10210:SF41">
    <property type="entry name" value="RIBOSE-PHOSPHATE PYROPHOSPHOKINASE 1, CHLOROPLASTIC"/>
    <property type="match status" value="1"/>
</dbReference>
<dbReference type="NCBIfam" id="NF005537">
    <property type="entry name" value="PRK07199.1"/>
    <property type="match status" value="1"/>
</dbReference>
<proteinExistence type="inferred from homology"/>
<dbReference type="SUPFAM" id="SSF53271">
    <property type="entry name" value="PRTase-like"/>
    <property type="match status" value="2"/>
</dbReference>
<evidence type="ECO:0000313" key="8">
    <source>
        <dbReference type="Proteomes" id="UP000625079"/>
    </source>
</evidence>
<dbReference type="InterPro" id="IPR029057">
    <property type="entry name" value="PRTase-like"/>
</dbReference>
<dbReference type="FunFam" id="3.40.50.2020:FF:000083">
    <property type="entry name" value="Ribose-phosphate pyrophosphokinase"/>
    <property type="match status" value="1"/>
</dbReference>
<dbReference type="PANTHER" id="PTHR10210">
    <property type="entry name" value="RIBOSE-PHOSPHATE DIPHOSPHOKINASE FAMILY MEMBER"/>
    <property type="match status" value="1"/>
</dbReference>
<dbReference type="EMBL" id="CP030057">
    <property type="protein sequence ID" value="QOZ61707.1"/>
    <property type="molecule type" value="Genomic_DNA"/>
</dbReference>
<comment type="similarity">
    <text evidence="2">Belongs to the ribose-phosphate pyrophosphokinase family.</text>
</comment>
<dbReference type="GO" id="GO:0005737">
    <property type="term" value="C:cytoplasm"/>
    <property type="evidence" value="ECO:0007669"/>
    <property type="project" value="TreeGrafter"/>
</dbReference>
<reference evidence="5" key="1">
    <citation type="journal article" date="2014" name="Int. J. Syst. Evol. Microbiol.">
        <title>Complete genome sequence of Corynebacterium casei LMG S-19264T (=DSM 44701T), isolated from a smear-ripened cheese.</title>
        <authorList>
            <consortium name="US DOE Joint Genome Institute (JGI-PGF)"/>
            <person name="Walter F."/>
            <person name="Albersmeier A."/>
            <person name="Kalinowski J."/>
            <person name="Ruckert C."/>
        </authorList>
    </citation>
    <scope>NUCLEOTIDE SEQUENCE</scope>
    <source>
        <strain evidence="5">CGMCC 1.15034</strain>
    </source>
</reference>
<dbReference type="EMBL" id="BMHC01000002">
    <property type="protein sequence ID" value="GGI22018.1"/>
    <property type="molecule type" value="Genomic_DNA"/>
</dbReference>
<reference evidence="5" key="3">
    <citation type="submission" date="2022-12" db="EMBL/GenBank/DDBJ databases">
        <authorList>
            <person name="Sun Q."/>
            <person name="Zhou Y."/>
        </authorList>
    </citation>
    <scope>NUCLEOTIDE SEQUENCE</scope>
    <source>
        <strain evidence="5">CGMCC 1.15034</strain>
    </source>
</reference>
<gene>
    <name evidence="5" type="ORF">GCM10010987_17300</name>
    <name evidence="6" type="ORF">XH86_25450</name>
</gene>
<keyword evidence="1 2" id="KW-0545">Nucleotide biosynthesis</keyword>
<dbReference type="Pfam" id="PF13793">
    <property type="entry name" value="Pribosyltran_N"/>
    <property type="match status" value="1"/>
</dbReference>
<evidence type="ECO:0000313" key="7">
    <source>
        <dbReference type="Proteomes" id="UP000593880"/>
    </source>
</evidence>
<name>A0A410VAN1_9BRAD</name>
<evidence type="ECO:0000259" key="3">
    <source>
        <dbReference type="Pfam" id="PF00156"/>
    </source>
</evidence>
<dbReference type="Proteomes" id="UP000625079">
    <property type="component" value="Unassembled WGS sequence"/>
</dbReference>
<evidence type="ECO:0000313" key="6">
    <source>
        <dbReference type="EMBL" id="QOZ61707.1"/>
    </source>
</evidence>
<sequence>MRTIALQTLPCATGAAKRLAGRLELGCDEIALHRFPDGELRVTVAPAAETTILYAPLDQPNDKLIALLFAAEALRRGGARRLVLVAPYLCYMRQDAAFHPGEAISQRAMGTLLATLVDRIVTVDAHLHRTPNIRSVFPGIEAQNLSAMPAIADALGADGLDPATVVIGPDAESEPWVRDLAARLGLQHTVARKTRQGDRSVDIDFADPALLCGRPALMVDDIVSSGTTLMVAARALRAIGATAVDAVVTHALFPAALVAAFADAGIRSIRSTDSVPHPTNAITLDKTLAAALSSELGTTHSLETTR</sequence>
<evidence type="ECO:0000313" key="5">
    <source>
        <dbReference type="EMBL" id="GGI22018.1"/>
    </source>
</evidence>
<dbReference type="Pfam" id="PF00156">
    <property type="entry name" value="Pribosyltran"/>
    <property type="match status" value="1"/>
</dbReference>
<dbReference type="NCBIfam" id="TIGR01251">
    <property type="entry name" value="ribP_PPkin"/>
    <property type="match status" value="1"/>
</dbReference>
<dbReference type="GO" id="GO:0004749">
    <property type="term" value="F:ribose phosphate diphosphokinase activity"/>
    <property type="evidence" value="ECO:0007669"/>
    <property type="project" value="TreeGrafter"/>
</dbReference>
<dbReference type="AlphaFoldDB" id="A0A410VAN1"/>
<dbReference type="GO" id="GO:0006015">
    <property type="term" value="P:5-phosphoribose 1-diphosphate biosynthetic process"/>
    <property type="evidence" value="ECO:0007669"/>
    <property type="project" value="TreeGrafter"/>
</dbReference>
<keyword evidence="7" id="KW-1185">Reference proteome</keyword>
<dbReference type="Gene3D" id="3.40.50.2020">
    <property type="match status" value="2"/>
</dbReference>
<feature type="domain" description="Phosphoribosyltransferase" evidence="3">
    <location>
        <begin position="164"/>
        <end position="250"/>
    </location>
</feature>
<dbReference type="Proteomes" id="UP000593880">
    <property type="component" value="Chromosome"/>
</dbReference>
<dbReference type="SMART" id="SM01400">
    <property type="entry name" value="Pribosyltran_N"/>
    <property type="match status" value="1"/>
</dbReference>
<dbReference type="InterPro" id="IPR000836">
    <property type="entry name" value="PRTase_dom"/>
</dbReference>
<dbReference type="GO" id="GO:0006164">
    <property type="term" value="P:purine nucleotide biosynthetic process"/>
    <property type="evidence" value="ECO:0007669"/>
    <property type="project" value="TreeGrafter"/>
</dbReference>
<dbReference type="InterPro" id="IPR005946">
    <property type="entry name" value="Rib-P_diPkinase"/>
</dbReference>
<feature type="domain" description="Ribose-phosphate pyrophosphokinase N-terminal" evidence="4">
    <location>
        <begin position="16"/>
        <end position="115"/>
    </location>
</feature>
<organism evidence="5 8">
    <name type="scientific">Bradyrhizobium guangdongense</name>
    <dbReference type="NCBI Taxonomy" id="1325090"/>
    <lineage>
        <taxon>Bacteria</taxon>
        <taxon>Pseudomonadati</taxon>
        <taxon>Pseudomonadota</taxon>
        <taxon>Alphaproteobacteria</taxon>
        <taxon>Hyphomicrobiales</taxon>
        <taxon>Nitrobacteraceae</taxon>
        <taxon>Bradyrhizobium</taxon>
    </lineage>
</organism>
<protein>
    <submittedName>
        <fullName evidence="5">Phosphoribosylpyrophosphate synthetase</fullName>
    </submittedName>
</protein>
<dbReference type="CDD" id="cd06223">
    <property type="entry name" value="PRTases_typeI"/>
    <property type="match status" value="1"/>
</dbReference>
<dbReference type="OrthoDB" id="324294at2"/>
<evidence type="ECO:0000256" key="1">
    <source>
        <dbReference type="ARBA" id="ARBA00022727"/>
    </source>
</evidence>
<dbReference type="GO" id="GO:0000287">
    <property type="term" value="F:magnesium ion binding"/>
    <property type="evidence" value="ECO:0007669"/>
    <property type="project" value="InterPro"/>
</dbReference>
<dbReference type="InterPro" id="IPR029099">
    <property type="entry name" value="Pribosyltran_N"/>
</dbReference>